<evidence type="ECO:0000313" key="1">
    <source>
        <dbReference type="EMBL" id="RPB08646.1"/>
    </source>
</evidence>
<proteinExistence type="predicted"/>
<protein>
    <submittedName>
        <fullName evidence="1">Uncharacterized protein</fullName>
    </submittedName>
</protein>
<dbReference type="Proteomes" id="UP000277580">
    <property type="component" value="Unassembled WGS sequence"/>
</dbReference>
<keyword evidence="2" id="KW-1185">Reference proteome</keyword>
<accession>A0A3N4KDN9</accession>
<organism evidence="1 2">
    <name type="scientific">Morchella conica CCBAS932</name>
    <dbReference type="NCBI Taxonomy" id="1392247"/>
    <lineage>
        <taxon>Eukaryota</taxon>
        <taxon>Fungi</taxon>
        <taxon>Dikarya</taxon>
        <taxon>Ascomycota</taxon>
        <taxon>Pezizomycotina</taxon>
        <taxon>Pezizomycetes</taxon>
        <taxon>Pezizales</taxon>
        <taxon>Morchellaceae</taxon>
        <taxon>Morchella</taxon>
    </lineage>
</organism>
<dbReference type="InParanoid" id="A0A3N4KDN9"/>
<gene>
    <name evidence="1" type="ORF">P167DRAFT_335884</name>
</gene>
<sequence>MRVLETRIIPISFWFFSSAHTSRCDAELRQVTNKQQRKLHELQNKDKQNTCLTPEGTPSPPIRGKRNRRLIQEYFHSLRTGTMIFSVNQFAPNRCSHHLYQPFRSVPASLYHTREHYRRYAHRILGMYAVVSSNSRNGWIDWH</sequence>
<name>A0A3N4KDN9_9PEZI</name>
<evidence type="ECO:0000313" key="2">
    <source>
        <dbReference type="Proteomes" id="UP000277580"/>
    </source>
</evidence>
<dbReference type="EMBL" id="ML119160">
    <property type="protein sequence ID" value="RPB08646.1"/>
    <property type="molecule type" value="Genomic_DNA"/>
</dbReference>
<dbReference type="AlphaFoldDB" id="A0A3N4KDN9"/>
<reference evidence="1 2" key="1">
    <citation type="journal article" date="2018" name="Nat. Ecol. Evol.">
        <title>Pezizomycetes genomes reveal the molecular basis of ectomycorrhizal truffle lifestyle.</title>
        <authorList>
            <person name="Murat C."/>
            <person name="Payen T."/>
            <person name="Noel B."/>
            <person name="Kuo A."/>
            <person name="Morin E."/>
            <person name="Chen J."/>
            <person name="Kohler A."/>
            <person name="Krizsan K."/>
            <person name="Balestrini R."/>
            <person name="Da Silva C."/>
            <person name="Montanini B."/>
            <person name="Hainaut M."/>
            <person name="Levati E."/>
            <person name="Barry K.W."/>
            <person name="Belfiori B."/>
            <person name="Cichocki N."/>
            <person name="Clum A."/>
            <person name="Dockter R.B."/>
            <person name="Fauchery L."/>
            <person name="Guy J."/>
            <person name="Iotti M."/>
            <person name="Le Tacon F."/>
            <person name="Lindquist E.A."/>
            <person name="Lipzen A."/>
            <person name="Malagnac F."/>
            <person name="Mello A."/>
            <person name="Molinier V."/>
            <person name="Miyauchi S."/>
            <person name="Poulain J."/>
            <person name="Riccioni C."/>
            <person name="Rubini A."/>
            <person name="Sitrit Y."/>
            <person name="Splivallo R."/>
            <person name="Traeger S."/>
            <person name="Wang M."/>
            <person name="Zifcakova L."/>
            <person name="Wipf D."/>
            <person name="Zambonelli A."/>
            <person name="Paolocci F."/>
            <person name="Nowrousian M."/>
            <person name="Ottonello S."/>
            <person name="Baldrian P."/>
            <person name="Spatafora J.W."/>
            <person name="Henrissat B."/>
            <person name="Nagy L.G."/>
            <person name="Aury J.M."/>
            <person name="Wincker P."/>
            <person name="Grigoriev I.V."/>
            <person name="Bonfante P."/>
            <person name="Martin F.M."/>
        </authorList>
    </citation>
    <scope>NUCLEOTIDE SEQUENCE [LARGE SCALE GENOMIC DNA]</scope>
    <source>
        <strain evidence="1 2">CCBAS932</strain>
    </source>
</reference>